<reference evidence="5 6" key="1">
    <citation type="submission" date="2012-05" db="EMBL/GenBank/DDBJ databases">
        <title>The Genome Sequence of Sutterella wadsworthensis 2_1_59BFAA.</title>
        <authorList>
            <consortium name="The Broad Institute Genome Sequencing Platform"/>
            <person name="Earl A."/>
            <person name="Ward D."/>
            <person name="Feldgarden M."/>
            <person name="Gevers D."/>
            <person name="Daigneault M."/>
            <person name="Strauss J."/>
            <person name="Allen-Vercoe E."/>
            <person name="Walker B."/>
            <person name="Young S.K."/>
            <person name="Zeng Q."/>
            <person name="Gargeya S."/>
            <person name="Fitzgerald M."/>
            <person name="Haas B."/>
            <person name="Abouelleil A."/>
            <person name="Alvarado L."/>
            <person name="Arachchi H.M."/>
            <person name="Berlin A.M."/>
            <person name="Chapman S.B."/>
            <person name="Goldberg J."/>
            <person name="Griggs A."/>
            <person name="Gujja S."/>
            <person name="Hansen M."/>
            <person name="Howarth C."/>
            <person name="Imamovic A."/>
            <person name="Larimer J."/>
            <person name="McCowen C."/>
            <person name="Montmayeur A."/>
            <person name="Murphy C."/>
            <person name="Neiman D."/>
            <person name="Pearson M."/>
            <person name="Priest M."/>
            <person name="Roberts A."/>
            <person name="Saif S."/>
            <person name="Shea T."/>
            <person name="Sisk P."/>
            <person name="Sykes S."/>
            <person name="Wortman J."/>
            <person name="Nusbaum C."/>
            <person name="Birren B."/>
        </authorList>
    </citation>
    <scope>NUCLEOTIDE SEQUENCE [LARGE SCALE GENOMIC DNA]</scope>
    <source>
        <strain evidence="5 6">2_1_59BFAA</strain>
    </source>
</reference>
<dbReference type="PROSITE" id="PS50949">
    <property type="entry name" value="HTH_GNTR"/>
    <property type="match status" value="1"/>
</dbReference>
<dbReference type="Gene3D" id="3.40.1410.10">
    <property type="entry name" value="Chorismate lyase-like"/>
    <property type="match status" value="1"/>
</dbReference>
<dbReference type="HOGENOM" id="CLU_063236_8_2_4"/>
<dbReference type="InterPro" id="IPR000524">
    <property type="entry name" value="Tscrpt_reg_HTH_GntR"/>
</dbReference>
<keyword evidence="2" id="KW-0238">DNA-binding</keyword>
<dbReference type="InterPro" id="IPR028978">
    <property type="entry name" value="Chorismate_lyase_/UTRA_dom_sf"/>
</dbReference>
<dbReference type="Pfam" id="PF07702">
    <property type="entry name" value="UTRA"/>
    <property type="match status" value="1"/>
</dbReference>
<dbReference type="InterPro" id="IPR036388">
    <property type="entry name" value="WH-like_DNA-bd_sf"/>
</dbReference>
<gene>
    <name evidence="5" type="ORF">HMPREF9465_02036</name>
</gene>
<evidence type="ECO:0000256" key="1">
    <source>
        <dbReference type="ARBA" id="ARBA00023015"/>
    </source>
</evidence>
<evidence type="ECO:0000313" key="5">
    <source>
        <dbReference type="EMBL" id="EKB30369.1"/>
    </source>
</evidence>
<dbReference type="AlphaFoldDB" id="K1KF62"/>
<dbReference type="GO" id="GO:0003700">
    <property type="term" value="F:DNA-binding transcription factor activity"/>
    <property type="evidence" value="ECO:0007669"/>
    <property type="project" value="InterPro"/>
</dbReference>
<dbReference type="SMART" id="SM00345">
    <property type="entry name" value="HTH_GNTR"/>
    <property type="match status" value="1"/>
</dbReference>
<dbReference type="EMBL" id="ADMG01000045">
    <property type="protein sequence ID" value="EKB30369.1"/>
    <property type="molecule type" value="Genomic_DNA"/>
</dbReference>
<feature type="domain" description="HTH gntR-type" evidence="4">
    <location>
        <begin position="25"/>
        <end position="93"/>
    </location>
</feature>
<dbReference type="PANTHER" id="PTHR44846">
    <property type="entry name" value="MANNOSYL-D-GLYCERATE TRANSPORT/METABOLISM SYSTEM REPRESSOR MNGR-RELATED"/>
    <property type="match status" value="1"/>
</dbReference>
<dbReference type="Proteomes" id="UP000005835">
    <property type="component" value="Unassembled WGS sequence"/>
</dbReference>
<dbReference type="eggNOG" id="COG2188">
    <property type="taxonomic scope" value="Bacteria"/>
</dbReference>
<dbReference type="STRING" id="742823.HMPREF9465_02036"/>
<dbReference type="InterPro" id="IPR050679">
    <property type="entry name" value="Bact_HTH_transcr_reg"/>
</dbReference>
<dbReference type="SUPFAM" id="SSF64288">
    <property type="entry name" value="Chorismate lyase-like"/>
    <property type="match status" value="1"/>
</dbReference>
<evidence type="ECO:0000256" key="3">
    <source>
        <dbReference type="ARBA" id="ARBA00023163"/>
    </source>
</evidence>
<keyword evidence="1" id="KW-0805">Transcription regulation</keyword>
<protein>
    <recommendedName>
        <fullName evidence="4">HTH gntR-type domain-containing protein</fullName>
    </recommendedName>
</protein>
<dbReference type="OrthoDB" id="2530535at2"/>
<dbReference type="PRINTS" id="PR00035">
    <property type="entry name" value="HTHGNTR"/>
</dbReference>
<evidence type="ECO:0000259" key="4">
    <source>
        <dbReference type="PROSITE" id="PS50949"/>
    </source>
</evidence>
<dbReference type="Pfam" id="PF00392">
    <property type="entry name" value="GntR"/>
    <property type="match status" value="1"/>
</dbReference>
<dbReference type="CDD" id="cd07377">
    <property type="entry name" value="WHTH_GntR"/>
    <property type="match status" value="1"/>
</dbReference>
<dbReference type="RefSeq" id="WP_005436742.1">
    <property type="nucleotide sequence ID" value="NZ_JH815520.1"/>
</dbReference>
<evidence type="ECO:0000256" key="2">
    <source>
        <dbReference type="ARBA" id="ARBA00023125"/>
    </source>
</evidence>
<dbReference type="PATRIC" id="fig|742823.3.peg.2034"/>
<comment type="caution">
    <text evidence="5">The sequence shown here is derived from an EMBL/GenBank/DDBJ whole genome shotgun (WGS) entry which is preliminary data.</text>
</comment>
<name>K1KF62_9BURK</name>
<dbReference type="InterPro" id="IPR036390">
    <property type="entry name" value="WH_DNA-bd_sf"/>
</dbReference>
<dbReference type="GO" id="GO:0003677">
    <property type="term" value="F:DNA binding"/>
    <property type="evidence" value="ECO:0007669"/>
    <property type="project" value="UniProtKB-KW"/>
</dbReference>
<accession>K1KF62</accession>
<dbReference type="SUPFAM" id="SSF46785">
    <property type="entry name" value="Winged helix' DNA-binding domain"/>
    <property type="match status" value="1"/>
</dbReference>
<keyword evidence="6" id="KW-1185">Reference proteome</keyword>
<proteinExistence type="predicted"/>
<dbReference type="InterPro" id="IPR011663">
    <property type="entry name" value="UTRA"/>
</dbReference>
<keyword evidence="3" id="KW-0804">Transcription</keyword>
<dbReference type="SMART" id="SM00866">
    <property type="entry name" value="UTRA"/>
    <property type="match status" value="1"/>
</dbReference>
<dbReference type="PANTHER" id="PTHR44846:SF1">
    <property type="entry name" value="MANNOSYL-D-GLYCERATE TRANSPORT_METABOLISM SYSTEM REPRESSOR MNGR-RELATED"/>
    <property type="match status" value="1"/>
</dbReference>
<organism evidence="5 6">
    <name type="scientific">Sutterella wadsworthensis 2_1_59BFAA</name>
    <dbReference type="NCBI Taxonomy" id="742823"/>
    <lineage>
        <taxon>Bacteria</taxon>
        <taxon>Pseudomonadati</taxon>
        <taxon>Pseudomonadota</taxon>
        <taxon>Betaproteobacteria</taxon>
        <taxon>Burkholderiales</taxon>
        <taxon>Sutterellaceae</taxon>
        <taxon>Sutterella</taxon>
    </lineage>
</organism>
<evidence type="ECO:0000313" key="6">
    <source>
        <dbReference type="Proteomes" id="UP000005835"/>
    </source>
</evidence>
<sequence length="265" mass="30026">MTVKHKNEETHMLRKTGRRLAVARCPLYEQVRNVLVERLRHGDWHPGDRLPTESVLAEELGVSLGTLRRAVELLVEEGALIRRQGAGTFAATLATVAEENRFQPFESLDGSTRFDFRRLVLLEEAPCPAEAAAGLGIRAGDTVIHMVRHMVKRTPEGERIAASDEIFLLPEFFPGLTAERYRRGYRPDDSIYRFYAREMGVVITSQRCAVRYECVKGSEAVRLAVPDPMPVLRFARISMAFGHLPVEYRIYRLDAENSQICFALP</sequence>
<dbReference type="GO" id="GO:0045892">
    <property type="term" value="P:negative regulation of DNA-templated transcription"/>
    <property type="evidence" value="ECO:0007669"/>
    <property type="project" value="TreeGrafter"/>
</dbReference>
<dbReference type="Gene3D" id="1.10.10.10">
    <property type="entry name" value="Winged helix-like DNA-binding domain superfamily/Winged helix DNA-binding domain"/>
    <property type="match status" value="1"/>
</dbReference>